<reference evidence="1 2" key="1">
    <citation type="submission" date="2018-10" db="EMBL/GenBank/DDBJ databases">
        <title>Relationship between Morphology and Antimicrobial Activity in Streptomyces.</title>
        <authorList>
            <person name="Kang H.J."/>
            <person name="Kim S.B."/>
        </authorList>
    </citation>
    <scope>NUCLEOTIDE SEQUENCE [LARGE SCALE GENOMIC DNA]</scope>
    <source>
        <strain evidence="1 2">BH38</strain>
    </source>
</reference>
<accession>A0A387HHP2</accession>
<organism evidence="1 2">
    <name type="scientific">Streptomyces hundungensis</name>
    <dbReference type="NCBI Taxonomy" id="1077946"/>
    <lineage>
        <taxon>Bacteria</taxon>
        <taxon>Bacillati</taxon>
        <taxon>Actinomycetota</taxon>
        <taxon>Actinomycetes</taxon>
        <taxon>Kitasatosporales</taxon>
        <taxon>Streptomycetaceae</taxon>
        <taxon>Streptomyces</taxon>
    </lineage>
</organism>
<protein>
    <submittedName>
        <fullName evidence="1">Uncharacterized protein</fullName>
    </submittedName>
</protein>
<sequence>MAPHWVVPAASAPAPVPPSRIHGVTIPSASVRLIADMSEYGD</sequence>
<name>A0A387HHP2_9ACTN</name>
<dbReference type="KEGG" id="shun:DWB77_05571"/>
<keyword evidence="2" id="KW-1185">Reference proteome</keyword>
<evidence type="ECO:0000313" key="2">
    <source>
        <dbReference type="Proteomes" id="UP000271554"/>
    </source>
</evidence>
<dbReference type="AlphaFoldDB" id="A0A387HHP2"/>
<dbReference type="EMBL" id="CP032698">
    <property type="protein sequence ID" value="AYG83375.1"/>
    <property type="molecule type" value="Genomic_DNA"/>
</dbReference>
<evidence type="ECO:0000313" key="1">
    <source>
        <dbReference type="EMBL" id="AYG83375.1"/>
    </source>
</evidence>
<proteinExistence type="predicted"/>
<dbReference type="Proteomes" id="UP000271554">
    <property type="component" value="Chromosome"/>
</dbReference>
<gene>
    <name evidence="1" type="ORF">DWB77_05571</name>
</gene>